<dbReference type="RefSeq" id="XP_056765620.1">
    <property type="nucleotide sequence ID" value="XM_056909916.1"/>
</dbReference>
<protein>
    <submittedName>
        <fullName evidence="1">Uncharacterized protein</fullName>
    </submittedName>
</protein>
<accession>A0AAD6G2Z8</accession>
<comment type="caution">
    <text evidence="1">The sequence shown here is derived from an EMBL/GenBank/DDBJ whole genome shotgun (WGS) entry which is preliminary data.</text>
</comment>
<dbReference type="EMBL" id="JAPVEA010000006">
    <property type="protein sequence ID" value="KAJ5450085.1"/>
    <property type="molecule type" value="Genomic_DNA"/>
</dbReference>
<dbReference type="Proteomes" id="UP001213681">
    <property type="component" value="Unassembled WGS sequence"/>
</dbReference>
<organism evidence="1 2">
    <name type="scientific">Penicillium daleae</name>
    <dbReference type="NCBI Taxonomy" id="63821"/>
    <lineage>
        <taxon>Eukaryota</taxon>
        <taxon>Fungi</taxon>
        <taxon>Dikarya</taxon>
        <taxon>Ascomycota</taxon>
        <taxon>Pezizomycotina</taxon>
        <taxon>Eurotiomycetes</taxon>
        <taxon>Eurotiomycetidae</taxon>
        <taxon>Eurotiales</taxon>
        <taxon>Aspergillaceae</taxon>
        <taxon>Penicillium</taxon>
    </lineage>
</organism>
<dbReference type="GeneID" id="81600159"/>
<gene>
    <name evidence="1" type="ORF">N7458_006534</name>
</gene>
<evidence type="ECO:0000313" key="1">
    <source>
        <dbReference type="EMBL" id="KAJ5450085.1"/>
    </source>
</evidence>
<keyword evidence="2" id="KW-1185">Reference proteome</keyword>
<reference evidence="1" key="2">
    <citation type="journal article" date="2023" name="IMA Fungus">
        <title>Comparative genomic study of the Penicillium genus elucidates a diverse pangenome and 15 lateral gene transfer events.</title>
        <authorList>
            <person name="Petersen C."/>
            <person name="Sorensen T."/>
            <person name="Nielsen M.R."/>
            <person name="Sondergaard T.E."/>
            <person name="Sorensen J.L."/>
            <person name="Fitzpatrick D.A."/>
            <person name="Frisvad J.C."/>
            <person name="Nielsen K.L."/>
        </authorList>
    </citation>
    <scope>NUCLEOTIDE SEQUENCE</scope>
    <source>
        <strain evidence="1">IBT 16125</strain>
    </source>
</reference>
<sequence length="82" mass="9132">MVRLNELNRNVTLPAYLKAPTSLDVVGSSQWATMMALKARSYGMTNQVRLEDSQSGHVMVTIKATPTVYYSVLFHTLTPEIS</sequence>
<dbReference type="AlphaFoldDB" id="A0AAD6G2Z8"/>
<evidence type="ECO:0000313" key="2">
    <source>
        <dbReference type="Proteomes" id="UP001213681"/>
    </source>
</evidence>
<proteinExistence type="predicted"/>
<reference evidence="1" key="1">
    <citation type="submission" date="2022-12" db="EMBL/GenBank/DDBJ databases">
        <authorList>
            <person name="Petersen C."/>
        </authorList>
    </citation>
    <scope>NUCLEOTIDE SEQUENCE</scope>
    <source>
        <strain evidence="1">IBT 16125</strain>
    </source>
</reference>
<name>A0AAD6G2Z8_9EURO</name>